<dbReference type="GeneID" id="18816430"/>
<dbReference type="OrthoDB" id="2322499at2759"/>
<dbReference type="EMBL" id="GL945432">
    <property type="protein sequence ID" value="EGO26864.1"/>
    <property type="molecule type" value="Genomic_DNA"/>
</dbReference>
<reference evidence="2" key="1">
    <citation type="submission" date="2011-04" db="EMBL/GenBank/DDBJ databases">
        <title>Evolution of plant cell wall degrading machinery underlies the functional diversity of forest fungi.</title>
        <authorList>
            <consortium name="US DOE Joint Genome Institute (JGI-PGF)"/>
            <person name="Eastwood D.C."/>
            <person name="Floudas D."/>
            <person name="Binder M."/>
            <person name="Majcherczyk A."/>
            <person name="Schneider P."/>
            <person name="Aerts A."/>
            <person name="Asiegbu F.O."/>
            <person name="Baker S.E."/>
            <person name="Barry K."/>
            <person name="Bendiksby M."/>
            <person name="Blumentritt M."/>
            <person name="Coutinho P.M."/>
            <person name="Cullen D."/>
            <person name="Cullen D."/>
            <person name="Gathman A."/>
            <person name="Goodell B."/>
            <person name="Henrissat B."/>
            <person name="Ihrmark K."/>
            <person name="Kauserud H."/>
            <person name="Kohler A."/>
            <person name="LaButti K."/>
            <person name="Lapidus A."/>
            <person name="Lavin J.L."/>
            <person name="Lee Y.-H."/>
            <person name="Lindquist E."/>
            <person name="Lilly W."/>
            <person name="Lucas S."/>
            <person name="Morin E."/>
            <person name="Murat C."/>
            <person name="Oguiza J.A."/>
            <person name="Park J."/>
            <person name="Pisabarro A.G."/>
            <person name="Riley R."/>
            <person name="Rosling A."/>
            <person name="Salamov A."/>
            <person name="Schmidt O."/>
            <person name="Schmutz J."/>
            <person name="Skrede I."/>
            <person name="Stenlid J."/>
            <person name="Wiebenga A."/>
            <person name="Xie X."/>
            <person name="Kues U."/>
            <person name="Hibbett D.S."/>
            <person name="Hoffmeister D."/>
            <person name="Hogberg N."/>
            <person name="Martin F."/>
            <person name="Grigoriev I.V."/>
            <person name="Watkinson S.C."/>
        </authorList>
    </citation>
    <scope>NUCLEOTIDE SEQUENCE</scope>
    <source>
        <strain evidence="2">S7.9</strain>
    </source>
</reference>
<gene>
    <name evidence="2" type="ORF">SERLADRAFT_447981</name>
</gene>
<proteinExistence type="predicted"/>
<dbReference type="AlphaFoldDB" id="F8NS31"/>
<accession>F8NS31</accession>
<evidence type="ECO:0000256" key="1">
    <source>
        <dbReference type="SAM" id="MobiDB-lite"/>
    </source>
</evidence>
<dbReference type="HOGENOM" id="CLU_863722_0_0_1"/>
<feature type="region of interest" description="Disordered" evidence="1">
    <location>
        <begin position="293"/>
        <end position="322"/>
    </location>
</feature>
<name>F8NS31_SERL9</name>
<protein>
    <submittedName>
        <fullName evidence="2">Uncharacterized protein</fullName>
    </submittedName>
</protein>
<feature type="compositionally biased region" description="Polar residues" evidence="1">
    <location>
        <begin position="305"/>
        <end position="322"/>
    </location>
</feature>
<dbReference type="RefSeq" id="XP_007317037.1">
    <property type="nucleotide sequence ID" value="XM_007316975.1"/>
</dbReference>
<organism>
    <name type="scientific">Serpula lacrymans var. lacrymans (strain S7.9)</name>
    <name type="common">Dry rot fungus</name>
    <dbReference type="NCBI Taxonomy" id="578457"/>
    <lineage>
        <taxon>Eukaryota</taxon>
        <taxon>Fungi</taxon>
        <taxon>Dikarya</taxon>
        <taxon>Basidiomycota</taxon>
        <taxon>Agaricomycotina</taxon>
        <taxon>Agaricomycetes</taxon>
        <taxon>Agaricomycetidae</taxon>
        <taxon>Boletales</taxon>
        <taxon>Coniophorineae</taxon>
        <taxon>Serpulaceae</taxon>
        <taxon>Serpula</taxon>
    </lineage>
</organism>
<dbReference type="KEGG" id="sla:SERLADRAFT_447981"/>
<evidence type="ECO:0000313" key="2">
    <source>
        <dbReference type="EMBL" id="EGO26864.1"/>
    </source>
</evidence>
<dbReference type="Proteomes" id="UP000008064">
    <property type="component" value="Unassembled WGS sequence"/>
</dbReference>
<sequence>MLAYHDFIKPFRPHLYKAECIAEKTLGGRAWNLNGLKSDSNGSIKSFPIVEIYKQAADIIRACGKDPGIATVDDMNAFDPWLRCDGCLVSQGKKLVMPWRTAIYHAIQFHLVDPHFTLLSYEDNCRIRRTKAVFNEDHINHICKLCRRSVGDAMQKSELVTHLQVEHQIPEAKMKRELHYIPDPNSAPTIISPVWLKPGTVRAPANGLPGRLPFPNYTSMFPTPGGPVVPANHFMPQTSSSQSYFLGPTPGISDLWMHQIPKLLPTAPSTNPMPLTVCWDMIYPTTNASLPSSSYNDANIGPTDFTAQAPDSDQHQSEGGQA</sequence>